<feature type="transmembrane region" description="Helical" evidence="1">
    <location>
        <begin position="53"/>
        <end position="82"/>
    </location>
</feature>
<keyword evidence="3" id="KW-1185">Reference proteome</keyword>
<sequence>MATSQSRTPLSRRAGRAAARAWRWLLVRNAQFTGWLIRAGVPASVAKAVGVCALLLVVGVLLYGAFWLGTLVLAVIAALWLIGRIDGFDATPEPEWKDGWEGYGLYRGDMRIDPGEQEDS</sequence>
<accession>A0ABY9ANS2</accession>
<keyword evidence="1" id="KW-1133">Transmembrane helix</keyword>
<dbReference type="Pfam" id="PF12553">
    <property type="entry name" value="DUF3742"/>
    <property type="match status" value="1"/>
</dbReference>
<evidence type="ECO:0000313" key="2">
    <source>
        <dbReference type="EMBL" id="WIY48464.1"/>
    </source>
</evidence>
<keyword evidence="1" id="KW-0812">Transmembrane</keyword>
<proteinExistence type="predicted"/>
<gene>
    <name evidence="2" type="ORF">QRO08_22010</name>
</gene>
<name>A0ABY9ANS2_PARCI</name>
<keyword evidence="1" id="KW-0472">Membrane</keyword>
<evidence type="ECO:0000256" key="1">
    <source>
        <dbReference type="SAM" id="Phobius"/>
    </source>
</evidence>
<dbReference type="InterPro" id="IPR022213">
    <property type="entry name" value="DUF3742"/>
</dbReference>
<dbReference type="Proteomes" id="UP001242732">
    <property type="component" value="Chromosome"/>
</dbReference>
<dbReference type="EMBL" id="CP127363">
    <property type="protein sequence ID" value="WIY48464.1"/>
    <property type="molecule type" value="Genomic_DNA"/>
</dbReference>
<dbReference type="RefSeq" id="WP_011793756.1">
    <property type="nucleotide sequence ID" value="NZ_CP023687.1"/>
</dbReference>
<evidence type="ECO:0000313" key="3">
    <source>
        <dbReference type="Proteomes" id="UP001242732"/>
    </source>
</evidence>
<reference evidence="2 3" key="1">
    <citation type="submission" date="2023-06" db="EMBL/GenBank/DDBJ databases">
        <authorList>
            <person name="Ham H."/>
            <person name="Park D.S."/>
        </authorList>
    </citation>
    <scope>NUCLEOTIDE SEQUENCE [LARGE SCALE GENOMIC DNA]</scope>
    <source>
        <strain evidence="2 3">KACC 17005</strain>
    </source>
</reference>
<protein>
    <submittedName>
        <fullName evidence="2">DUF3742 family protein</fullName>
    </submittedName>
</protein>
<organism evidence="2 3">
    <name type="scientific">Paracidovorax citrulli</name>
    <name type="common">Acidovorax citrulli</name>
    <dbReference type="NCBI Taxonomy" id="80869"/>
    <lineage>
        <taxon>Bacteria</taxon>
        <taxon>Pseudomonadati</taxon>
        <taxon>Pseudomonadota</taxon>
        <taxon>Betaproteobacteria</taxon>
        <taxon>Burkholderiales</taxon>
        <taxon>Comamonadaceae</taxon>
        <taxon>Paracidovorax</taxon>
    </lineage>
</organism>